<dbReference type="Pfam" id="PF03732">
    <property type="entry name" value="Retrotrans_gag"/>
    <property type="match status" value="1"/>
</dbReference>
<feature type="domain" description="Retrotransposon gag" evidence="1">
    <location>
        <begin position="118"/>
        <end position="197"/>
    </location>
</feature>
<organism evidence="2 3">
    <name type="scientific">Tanacetum coccineum</name>
    <dbReference type="NCBI Taxonomy" id="301880"/>
    <lineage>
        <taxon>Eukaryota</taxon>
        <taxon>Viridiplantae</taxon>
        <taxon>Streptophyta</taxon>
        <taxon>Embryophyta</taxon>
        <taxon>Tracheophyta</taxon>
        <taxon>Spermatophyta</taxon>
        <taxon>Magnoliopsida</taxon>
        <taxon>eudicotyledons</taxon>
        <taxon>Gunneridae</taxon>
        <taxon>Pentapetalae</taxon>
        <taxon>asterids</taxon>
        <taxon>campanulids</taxon>
        <taxon>Asterales</taxon>
        <taxon>Asteraceae</taxon>
        <taxon>Asteroideae</taxon>
        <taxon>Anthemideae</taxon>
        <taxon>Anthemidinae</taxon>
        <taxon>Tanacetum</taxon>
    </lineage>
</organism>
<accession>A0ABQ4WQI0</accession>
<evidence type="ECO:0000313" key="3">
    <source>
        <dbReference type="Proteomes" id="UP001151760"/>
    </source>
</evidence>
<comment type="caution">
    <text evidence="2">The sequence shown here is derived from an EMBL/GenBank/DDBJ whole genome shotgun (WGS) entry which is preliminary data.</text>
</comment>
<dbReference type="InterPro" id="IPR005162">
    <property type="entry name" value="Retrotrans_gag_dom"/>
</dbReference>
<sequence>MPCSCDRRGMWDRRVSIGQTLNENSGLSTLEPLMEHIIEHCTGKCNHSIGNEMVRRGKTQVGNDIEFEINSNFIKDLRRKLFKGTDDKDAHEHVRMILEIADLFHFSGVTHDAVMIRVFPITLKGHALRWINRLPAGLVTTWDLLEKVFIKQYCPPFKTSKKLEIIHNFKQELDETLYHAWERYNDLMFKYPHHDLNCQ</sequence>
<reference evidence="2" key="2">
    <citation type="submission" date="2022-01" db="EMBL/GenBank/DDBJ databases">
        <authorList>
            <person name="Yamashiro T."/>
            <person name="Shiraishi A."/>
            <person name="Satake H."/>
            <person name="Nakayama K."/>
        </authorList>
    </citation>
    <scope>NUCLEOTIDE SEQUENCE</scope>
</reference>
<dbReference type="GO" id="GO:0003964">
    <property type="term" value="F:RNA-directed DNA polymerase activity"/>
    <property type="evidence" value="ECO:0007669"/>
    <property type="project" value="UniProtKB-KW"/>
</dbReference>
<dbReference type="Proteomes" id="UP001151760">
    <property type="component" value="Unassembled WGS sequence"/>
</dbReference>
<evidence type="ECO:0000259" key="1">
    <source>
        <dbReference type="Pfam" id="PF03732"/>
    </source>
</evidence>
<evidence type="ECO:0000313" key="2">
    <source>
        <dbReference type="EMBL" id="GJS55157.1"/>
    </source>
</evidence>
<name>A0ABQ4WQI0_9ASTR</name>
<gene>
    <name evidence="2" type="ORF">Tco_0628519</name>
</gene>
<dbReference type="PANTHER" id="PTHR33223:SF11">
    <property type="entry name" value="ELEMENT PROTEIN, PUTATIVE-RELATED"/>
    <property type="match status" value="1"/>
</dbReference>
<keyword evidence="2" id="KW-0695">RNA-directed DNA polymerase</keyword>
<protein>
    <submittedName>
        <fullName evidence="2">Reverse transcriptase domain-containing protein</fullName>
    </submittedName>
</protein>
<keyword evidence="2" id="KW-0808">Transferase</keyword>
<proteinExistence type="predicted"/>
<reference evidence="2" key="1">
    <citation type="journal article" date="2022" name="Int. J. Mol. Sci.">
        <title>Draft Genome of Tanacetum Coccineum: Genomic Comparison of Closely Related Tanacetum-Family Plants.</title>
        <authorList>
            <person name="Yamashiro T."/>
            <person name="Shiraishi A."/>
            <person name="Nakayama K."/>
            <person name="Satake H."/>
        </authorList>
    </citation>
    <scope>NUCLEOTIDE SEQUENCE</scope>
</reference>
<dbReference type="PANTHER" id="PTHR33223">
    <property type="entry name" value="CCHC-TYPE DOMAIN-CONTAINING PROTEIN"/>
    <property type="match status" value="1"/>
</dbReference>
<keyword evidence="3" id="KW-1185">Reference proteome</keyword>
<dbReference type="EMBL" id="BQNB010008850">
    <property type="protein sequence ID" value="GJS55157.1"/>
    <property type="molecule type" value="Genomic_DNA"/>
</dbReference>
<keyword evidence="2" id="KW-0548">Nucleotidyltransferase</keyword>